<evidence type="ECO:0000256" key="2">
    <source>
        <dbReference type="ARBA" id="ARBA00022490"/>
    </source>
</evidence>
<keyword evidence="11" id="KW-1185">Reference proteome</keyword>
<reference evidence="11" key="1">
    <citation type="journal article" date="2019" name="Int. J. Syst. Evol. Microbiol.">
        <title>The Global Catalogue of Microorganisms (GCM) 10K type strain sequencing project: providing services to taxonomists for standard genome sequencing and annotation.</title>
        <authorList>
            <consortium name="The Broad Institute Genomics Platform"/>
            <consortium name="The Broad Institute Genome Sequencing Center for Infectious Disease"/>
            <person name="Wu L."/>
            <person name="Ma J."/>
        </authorList>
    </citation>
    <scope>NUCLEOTIDE SEQUENCE [LARGE SCALE GENOMIC DNA]</scope>
    <source>
        <strain evidence="11">CECT 7698</strain>
    </source>
</reference>
<evidence type="ECO:0000256" key="6">
    <source>
        <dbReference type="ARBA" id="ARBA00022840"/>
    </source>
</evidence>
<dbReference type="InterPro" id="IPR012796">
    <property type="entry name" value="Lysidine-tRNA-synth_C"/>
</dbReference>
<comment type="domain">
    <text evidence="8">The N-terminal region contains the highly conserved SGGXDS motif, predicted to be a P-loop motif involved in ATP binding.</text>
</comment>
<keyword evidence="3 8" id="KW-0436">Ligase</keyword>
<dbReference type="PANTHER" id="PTHR43033:SF1">
    <property type="entry name" value="TRNA(ILE)-LYSIDINE SYNTHASE-RELATED"/>
    <property type="match status" value="1"/>
</dbReference>
<dbReference type="EC" id="6.3.4.19" evidence="8"/>
<dbReference type="SUPFAM" id="SSF56037">
    <property type="entry name" value="PheT/TilS domain"/>
    <property type="match status" value="1"/>
</dbReference>
<keyword evidence="2 8" id="KW-0963">Cytoplasm</keyword>
<dbReference type="RefSeq" id="WP_386774281.1">
    <property type="nucleotide sequence ID" value="NZ_JBHRUG010000026.1"/>
</dbReference>
<dbReference type="Pfam" id="PF01171">
    <property type="entry name" value="ATP_bind_3"/>
    <property type="match status" value="1"/>
</dbReference>
<gene>
    <name evidence="8 10" type="primary">tilS</name>
    <name evidence="10" type="ORF">ACFOEV_12195</name>
</gene>
<dbReference type="Pfam" id="PF11734">
    <property type="entry name" value="TilS_C"/>
    <property type="match status" value="1"/>
</dbReference>
<dbReference type="NCBIfam" id="TIGR02432">
    <property type="entry name" value="lysidine_TilS_N"/>
    <property type="match status" value="1"/>
</dbReference>
<dbReference type="PANTHER" id="PTHR43033">
    <property type="entry name" value="TRNA(ILE)-LYSIDINE SYNTHASE-RELATED"/>
    <property type="match status" value="1"/>
</dbReference>
<comment type="subcellular location">
    <subcellularLocation>
        <location evidence="1 8">Cytoplasm</location>
    </subcellularLocation>
</comment>
<dbReference type="HAMAP" id="MF_01161">
    <property type="entry name" value="tRNA_Ile_lys_synt"/>
    <property type="match status" value="1"/>
</dbReference>
<dbReference type="Gene3D" id="3.40.50.620">
    <property type="entry name" value="HUPs"/>
    <property type="match status" value="1"/>
</dbReference>
<comment type="similarity">
    <text evidence="8">Belongs to the tRNA(Ile)-lysidine synthase family.</text>
</comment>
<keyword evidence="5 8" id="KW-0547">Nucleotide-binding</keyword>
<sequence>MSLQSSIDNALAQTSPGRPVWVAVSGGLDSCLLLTLAASAARRHPRTLYALHVNHGLQAAAREFETHCRRLCSRLGVPLFVERIEVSVSNGLGVEGAAREARYAAFARRVAIGDTLWLAQHRRDQAETFLLAALRGSGVRGLAAMPHERDWRGRCLIRPWLDVPRATLEDAASRSGLEWIEDPSNTDQGLDRNFLRHRVLPLLESRWPATQASLAQAASLAGEADILLGDLAALDLAAAGGDPGCLSVASLAGLSPPRQRLLIRDCCARLGLALPGGARLSSLLDQLEARYDAEACVAWEGGEGRIWRGALYLQAPFAALPADWQTEWDGAAALQTPVGRLTLGLQAESGERCGLWLRARQGGERLELAHRGRRDLKRLLQEWEVPPWQRSRLLVAWHGDRVAAVLGEGLPGGGVTSAGWRLLPGAVRAPAENRPSVDTRLPARDR</sequence>
<organism evidence="10 11">
    <name type="scientific">Litchfieldella rifensis</name>
    <dbReference type="NCBI Taxonomy" id="762643"/>
    <lineage>
        <taxon>Bacteria</taxon>
        <taxon>Pseudomonadati</taxon>
        <taxon>Pseudomonadota</taxon>
        <taxon>Gammaproteobacteria</taxon>
        <taxon>Oceanospirillales</taxon>
        <taxon>Halomonadaceae</taxon>
        <taxon>Litchfieldella</taxon>
    </lineage>
</organism>
<dbReference type="InterPro" id="IPR012795">
    <property type="entry name" value="tRNA_Ile_lys_synt_N"/>
</dbReference>
<dbReference type="SUPFAM" id="SSF82829">
    <property type="entry name" value="MesJ substrate recognition domain-like"/>
    <property type="match status" value="1"/>
</dbReference>
<comment type="function">
    <text evidence="8">Ligates lysine onto the cytidine present at position 34 of the AUA codon-specific tRNA(Ile) that contains the anticodon CAU, in an ATP-dependent manner. Cytidine is converted to lysidine, thus changing the amino acid specificity of the tRNA from methionine to isoleucine.</text>
</comment>
<evidence type="ECO:0000256" key="5">
    <source>
        <dbReference type="ARBA" id="ARBA00022741"/>
    </source>
</evidence>
<evidence type="ECO:0000256" key="8">
    <source>
        <dbReference type="HAMAP-Rule" id="MF_01161"/>
    </source>
</evidence>
<keyword evidence="4 8" id="KW-0819">tRNA processing</keyword>
<dbReference type="Proteomes" id="UP001595579">
    <property type="component" value="Unassembled WGS sequence"/>
</dbReference>
<dbReference type="Pfam" id="PF09179">
    <property type="entry name" value="TilS"/>
    <property type="match status" value="1"/>
</dbReference>
<dbReference type="InterPro" id="IPR014729">
    <property type="entry name" value="Rossmann-like_a/b/a_fold"/>
</dbReference>
<evidence type="ECO:0000313" key="11">
    <source>
        <dbReference type="Proteomes" id="UP001595579"/>
    </source>
</evidence>
<dbReference type="SMART" id="SM00977">
    <property type="entry name" value="TilS_C"/>
    <property type="match status" value="1"/>
</dbReference>
<evidence type="ECO:0000256" key="1">
    <source>
        <dbReference type="ARBA" id="ARBA00004496"/>
    </source>
</evidence>
<dbReference type="SUPFAM" id="SSF52402">
    <property type="entry name" value="Adenine nucleotide alpha hydrolases-like"/>
    <property type="match status" value="1"/>
</dbReference>
<accession>A0ABV7LRR5</accession>
<comment type="catalytic activity">
    <reaction evidence="7 8">
        <text>cytidine(34) in tRNA(Ile2) + L-lysine + ATP = lysidine(34) in tRNA(Ile2) + AMP + diphosphate + H(+)</text>
        <dbReference type="Rhea" id="RHEA:43744"/>
        <dbReference type="Rhea" id="RHEA-COMP:10625"/>
        <dbReference type="Rhea" id="RHEA-COMP:10670"/>
        <dbReference type="ChEBI" id="CHEBI:15378"/>
        <dbReference type="ChEBI" id="CHEBI:30616"/>
        <dbReference type="ChEBI" id="CHEBI:32551"/>
        <dbReference type="ChEBI" id="CHEBI:33019"/>
        <dbReference type="ChEBI" id="CHEBI:82748"/>
        <dbReference type="ChEBI" id="CHEBI:83665"/>
        <dbReference type="ChEBI" id="CHEBI:456215"/>
        <dbReference type="EC" id="6.3.4.19"/>
    </reaction>
</comment>
<dbReference type="EMBL" id="JBHRUG010000026">
    <property type="protein sequence ID" value="MFC3284365.1"/>
    <property type="molecule type" value="Genomic_DNA"/>
</dbReference>
<dbReference type="NCBIfam" id="TIGR02433">
    <property type="entry name" value="lysidine_TilS_C"/>
    <property type="match status" value="1"/>
</dbReference>
<protein>
    <recommendedName>
        <fullName evidence="8">tRNA(Ile)-lysidine synthase</fullName>
        <ecNumber evidence="8">6.3.4.19</ecNumber>
    </recommendedName>
    <alternativeName>
        <fullName evidence="8">tRNA(Ile)-2-lysyl-cytidine synthase</fullName>
    </alternativeName>
    <alternativeName>
        <fullName evidence="8">tRNA(Ile)-lysidine synthetase</fullName>
    </alternativeName>
</protein>
<evidence type="ECO:0000256" key="4">
    <source>
        <dbReference type="ARBA" id="ARBA00022694"/>
    </source>
</evidence>
<evidence type="ECO:0000313" key="10">
    <source>
        <dbReference type="EMBL" id="MFC3284365.1"/>
    </source>
</evidence>
<dbReference type="InterPro" id="IPR011063">
    <property type="entry name" value="TilS/TtcA_N"/>
</dbReference>
<feature type="domain" description="Lysidine-tRNA(Ile) synthetase C-terminal" evidence="9">
    <location>
        <begin position="355"/>
        <end position="426"/>
    </location>
</feature>
<comment type="caution">
    <text evidence="10">The sequence shown here is derived from an EMBL/GenBank/DDBJ whole genome shotgun (WGS) entry which is preliminary data.</text>
</comment>
<evidence type="ECO:0000256" key="7">
    <source>
        <dbReference type="ARBA" id="ARBA00048539"/>
    </source>
</evidence>
<dbReference type="Gene3D" id="1.20.59.20">
    <property type="match status" value="1"/>
</dbReference>
<name>A0ABV7LRR5_9GAMM</name>
<feature type="binding site" evidence="8">
    <location>
        <begin position="25"/>
        <end position="30"/>
    </location>
    <ligand>
        <name>ATP</name>
        <dbReference type="ChEBI" id="CHEBI:30616"/>
    </ligand>
</feature>
<dbReference type="InterPro" id="IPR015262">
    <property type="entry name" value="tRNA_Ile_lys_synt_subst-bd"/>
</dbReference>
<dbReference type="GO" id="GO:0032267">
    <property type="term" value="F:tRNA(Ile)-lysidine synthase activity"/>
    <property type="evidence" value="ECO:0007669"/>
    <property type="project" value="UniProtKB-EC"/>
</dbReference>
<dbReference type="CDD" id="cd01992">
    <property type="entry name" value="TilS_N"/>
    <property type="match status" value="1"/>
</dbReference>
<dbReference type="InterPro" id="IPR012094">
    <property type="entry name" value="tRNA_Ile_lys_synt"/>
</dbReference>
<keyword evidence="6 8" id="KW-0067">ATP-binding</keyword>
<evidence type="ECO:0000259" key="9">
    <source>
        <dbReference type="SMART" id="SM00977"/>
    </source>
</evidence>
<evidence type="ECO:0000256" key="3">
    <source>
        <dbReference type="ARBA" id="ARBA00022598"/>
    </source>
</evidence>
<proteinExistence type="inferred from homology"/>